<name>A0A411YC49_9ACTN</name>
<dbReference type="InterPro" id="IPR051599">
    <property type="entry name" value="Cell_Envelope_Assoc"/>
</dbReference>
<evidence type="ECO:0000313" key="5">
    <source>
        <dbReference type="Proteomes" id="UP000291469"/>
    </source>
</evidence>
<dbReference type="InterPro" id="IPR014729">
    <property type="entry name" value="Rossmann-like_a/b/a_fold"/>
</dbReference>
<dbReference type="PANTHER" id="PTHR30336">
    <property type="entry name" value="INNER MEMBRANE PROTEIN, PROBABLE PERMEASE"/>
    <property type="match status" value="1"/>
</dbReference>
<dbReference type="EMBL" id="CP036402">
    <property type="protein sequence ID" value="QBI18784.1"/>
    <property type="molecule type" value="Genomic_DNA"/>
</dbReference>
<feature type="compositionally biased region" description="Basic and acidic residues" evidence="1">
    <location>
        <begin position="258"/>
        <end position="272"/>
    </location>
</feature>
<dbReference type="AlphaFoldDB" id="A0A411YC49"/>
<feature type="region of interest" description="Disordered" evidence="1">
    <location>
        <begin position="248"/>
        <end position="272"/>
    </location>
</feature>
<dbReference type="PANTHER" id="PTHR30336:SF20">
    <property type="entry name" value="DUF218 DOMAIN-CONTAINING PROTEIN"/>
    <property type="match status" value="1"/>
</dbReference>
<feature type="compositionally biased region" description="Polar residues" evidence="1">
    <location>
        <begin position="1"/>
        <end position="11"/>
    </location>
</feature>
<dbReference type="CDD" id="cd06259">
    <property type="entry name" value="YdcF-like"/>
    <property type="match status" value="1"/>
</dbReference>
<feature type="compositionally biased region" description="Acidic residues" evidence="1">
    <location>
        <begin position="248"/>
        <end position="257"/>
    </location>
</feature>
<dbReference type="Pfam" id="PF02698">
    <property type="entry name" value="DUF218"/>
    <property type="match status" value="1"/>
</dbReference>
<feature type="domain" description="DUF218" evidence="3">
    <location>
        <begin position="76"/>
        <end position="202"/>
    </location>
</feature>
<sequence length="272" mass="29177">MRDTGEVSSKTAPRRQPEPASAARTRRDAATGRTRRRTGWVMRAVLVAIVLLAGYVVVTGVQVWWSTTRDAARSADAIVVLGAAQYDGRPSAALQGRLDHALQLYEAGYAPLVVVTGGRQAGDRYTEAAASANYLEGRGMPGDVIERETTGGTSYASIAATARFLADEGLDRVLLVSDPFHNHRIRAIAREVGLDAHVSATTASPFSGVNELRQLARETVAVSLGRVIGYRRLDQLGLRLRQLGAEELEEEAGDLPGDDARGERQEPTGEAS</sequence>
<dbReference type="InterPro" id="IPR003848">
    <property type="entry name" value="DUF218"/>
</dbReference>
<accession>A0A411YC49</accession>
<dbReference type="GO" id="GO:0005886">
    <property type="term" value="C:plasma membrane"/>
    <property type="evidence" value="ECO:0007669"/>
    <property type="project" value="TreeGrafter"/>
</dbReference>
<proteinExistence type="predicted"/>
<gene>
    <name evidence="4" type="ORF">ER308_03945</name>
</gene>
<reference evidence="4 5" key="1">
    <citation type="submission" date="2019-01" db="EMBL/GenBank/DDBJ databases">
        <title>Egibacter rhizosphaerae EGI 80759T.</title>
        <authorList>
            <person name="Chen D.-D."/>
            <person name="Tian Y."/>
            <person name="Jiao J.-Y."/>
            <person name="Zhang X.-T."/>
            <person name="Zhang Y.-G."/>
            <person name="Zhang Y."/>
            <person name="Xiao M."/>
            <person name="Shu W.-S."/>
            <person name="Li W.-J."/>
        </authorList>
    </citation>
    <scope>NUCLEOTIDE SEQUENCE [LARGE SCALE GENOMIC DNA]</scope>
    <source>
        <strain evidence="4 5">EGI 80759</strain>
    </source>
</reference>
<keyword evidence="2" id="KW-0472">Membrane</keyword>
<dbReference type="OrthoDB" id="9782395at2"/>
<organism evidence="4 5">
    <name type="scientific">Egibacter rhizosphaerae</name>
    <dbReference type="NCBI Taxonomy" id="1670831"/>
    <lineage>
        <taxon>Bacteria</taxon>
        <taxon>Bacillati</taxon>
        <taxon>Actinomycetota</taxon>
        <taxon>Nitriliruptoria</taxon>
        <taxon>Egibacterales</taxon>
        <taxon>Egibacteraceae</taxon>
        <taxon>Egibacter</taxon>
    </lineage>
</organism>
<protein>
    <submittedName>
        <fullName evidence="4">YdcF family protein</fullName>
    </submittedName>
</protein>
<evidence type="ECO:0000313" key="4">
    <source>
        <dbReference type="EMBL" id="QBI18784.1"/>
    </source>
</evidence>
<evidence type="ECO:0000259" key="3">
    <source>
        <dbReference type="Pfam" id="PF02698"/>
    </source>
</evidence>
<dbReference type="Proteomes" id="UP000291469">
    <property type="component" value="Chromosome"/>
</dbReference>
<keyword evidence="5" id="KW-1185">Reference proteome</keyword>
<keyword evidence="2" id="KW-1133">Transmembrane helix</keyword>
<keyword evidence="2" id="KW-0812">Transmembrane</keyword>
<dbReference type="KEGG" id="erz:ER308_03945"/>
<feature type="transmembrane region" description="Helical" evidence="2">
    <location>
        <begin position="40"/>
        <end position="65"/>
    </location>
</feature>
<dbReference type="Gene3D" id="3.40.50.620">
    <property type="entry name" value="HUPs"/>
    <property type="match status" value="1"/>
</dbReference>
<evidence type="ECO:0000256" key="2">
    <source>
        <dbReference type="SAM" id="Phobius"/>
    </source>
</evidence>
<feature type="region of interest" description="Disordered" evidence="1">
    <location>
        <begin position="1"/>
        <end position="34"/>
    </location>
</feature>
<evidence type="ECO:0000256" key="1">
    <source>
        <dbReference type="SAM" id="MobiDB-lite"/>
    </source>
</evidence>